<feature type="signal peptide" evidence="1">
    <location>
        <begin position="1"/>
        <end position="19"/>
    </location>
</feature>
<organism evidence="3 4">
    <name type="scientific">Sulfuricurvum kujiense (strain ATCC BAA-921 / DSM 16994 / JCM 11577 / YK-1)</name>
    <dbReference type="NCBI Taxonomy" id="709032"/>
    <lineage>
        <taxon>Bacteria</taxon>
        <taxon>Pseudomonadati</taxon>
        <taxon>Campylobacterota</taxon>
        <taxon>Epsilonproteobacteria</taxon>
        <taxon>Campylobacterales</taxon>
        <taxon>Sulfurimonadaceae</taxon>
        <taxon>Sulfuricurvum</taxon>
    </lineage>
</organism>
<dbReference type="Pfam" id="PF13462">
    <property type="entry name" value="Thioredoxin_4"/>
    <property type="match status" value="1"/>
</dbReference>
<feature type="chain" id="PRO_5003190344" description="Thioredoxin-like fold domain-containing protein" evidence="1">
    <location>
        <begin position="20"/>
        <end position="278"/>
    </location>
</feature>
<reference evidence="3 4" key="1">
    <citation type="journal article" date="2012" name="Stand. Genomic Sci.">
        <title>Complete genome sequence of the sulfur compounds oxidizing chemolithoautotroph Sulfuricurvum kujiense type strain (YK-1(T)).</title>
        <authorList>
            <person name="Han C."/>
            <person name="Kotsyurbenko O."/>
            <person name="Chertkov O."/>
            <person name="Held B."/>
            <person name="Lapidus A."/>
            <person name="Nolan M."/>
            <person name="Lucas S."/>
            <person name="Hammon N."/>
            <person name="Deshpande S."/>
            <person name="Cheng J.F."/>
            <person name="Tapia R."/>
            <person name="Goodwin L.A."/>
            <person name="Pitluck S."/>
            <person name="Liolios K."/>
            <person name="Pagani I."/>
            <person name="Ivanova N."/>
            <person name="Mavromatis K."/>
            <person name="Mikhailova N."/>
            <person name="Pati A."/>
            <person name="Chen A."/>
            <person name="Palaniappan K."/>
            <person name="Land M."/>
            <person name="Hauser L."/>
            <person name="Chang Y.J."/>
            <person name="Jeffries C.D."/>
            <person name="Brambilla E.M."/>
            <person name="Rohde M."/>
            <person name="Spring S."/>
            <person name="Sikorski J."/>
            <person name="Goker M."/>
            <person name="Woyke T."/>
            <person name="Bristow J."/>
            <person name="Eisen J.A."/>
            <person name="Markowitz V."/>
            <person name="Hugenholtz P."/>
            <person name="Kyrpides N.C."/>
            <person name="Klenk H.P."/>
            <person name="Detter J.C."/>
        </authorList>
    </citation>
    <scope>NUCLEOTIDE SEQUENCE [LARGE SCALE GENOMIC DNA]</scope>
    <source>
        <strain evidence="4">ATCC BAA-921 / DSM 16994 / JCM 11577 / YK-1</strain>
    </source>
</reference>
<dbReference type="SUPFAM" id="SSF52833">
    <property type="entry name" value="Thioredoxin-like"/>
    <property type="match status" value="1"/>
</dbReference>
<dbReference type="Gene3D" id="3.40.30.10">
    <property type="entry name" value="Glutaredoxin"/>
    <property type="match status" value="1"/>
</dbReference>
<dbReference type="AlphaFoldDB" id="E4U288"/>
<dbReference type="InterPro" id="IPR051470">
    <property type="entry name" value="Thiol:disulfide_interchange"/>
</dbReference>
<dbReference type="InterPro" id="IPR012336">
    <property type="entry name" value="Thioredoxin-like_fold"/>
</dbReference>
<dbReference type="STRING" id="709032.Sulku_0872"/>
<dbReference type="HOGENOM" id="CLU_1041451_0_0_7"/>
<protein>
    <recommendedName>
        <fullName evidence="2">Thioredoxin-like fold domain-containing protein</fullName>
    </recommendedName>
</protein>
<feature type="domain" description="Thioredoxin-like fold" evidence="2">
    <location>
        <begin position="120"/>
        <end position="274"/>
    </location>
</feature>
<evidence type="ECO:0000256" key="1">
    <source>
        <dbReference type="SAM" id="SignalP"/>
    </source>
</evidence>
<dbReference type="PANTHER" id="PTHR35272">
    <property type="entry name" value="THIOL:DISULFIDE INTERCHANGE PROTEIN DSBC-RELATED"/>
    <property type="match status" value="1"/>
</dbReference>
<evidence type="ECO:0000313" key="4">
    <source>
        <dbReference type="Proteomes" id="UP000008721"/>
    </source>
</evidence>
<keyword evidence="1" id="KW-0732">Signal</keyword>
<dbReference type="OrthoDB" id="9800545at2"/>
<evidence type="ECO:0000259" key="2">
    <source>
        <dbReference type="Pfam" id="PF13462"/>
    </source>
</evidence>
<accession>E4U288</accession>
<evidence type="ECO:0000313" key="3">
    <source>
        <dbReference type="EMBL" id="ADR33538.1"/>
    </source>
</evidence>
<keyword evidence="4" id="KW-1185">Reference proteome</keyword>
<dbReference type="CDD" id="cd02972">
    <property type="entry name" value="DsbA_family"/>
    <property type="match status" value="1"/>
</dbReference>
<sequence>MSLMLKLSSTLLLSASLMAATDAEVIAFLKKGIGGNPNITNLQIDVSGKKNIPSMSGWQAYFMSIEADVKQGSDTRHINQNGTYFVNGNVIAPELINLKTGERYNDTLAPDFSNAFYTKSNRISGEANAPQKVAIFSDPLCPFCRRYVPEAIAYMAKYPKTFAVYYYHYPLAGLHPAAITLTKAAIAAEQNGIENVVLSLYKVDVNASEKNEQKILSAFNKTFGTKIGSDDLRRPSVMKQFEFDQNVAQSMMVAGTPTVFFNGQKDPSKTKYKDVKVK</sequence>
<proteinExistence type="predicted"/>
<dbReference type="EMBL" id="CP002355">
    <property type="protein sequence ID" value="ADR33538.1"/>
    <property type="molecule type" value="Genomic_DNA"/>
</dbReference>
<gene>
    <name evidence="3" type="ordered locus">Sulku_0872</name>
</gene>
<dbReference type="PANTHER" id="PTHR35272:SF4">
    <property type="entry name" value="THIOL:DISULFIDE INTERCHANGE PROTEIN DSBG"/>
    <property type="match status" value="1"/>
</dbReference>
<dbReference type="InterPro" id="IPR036249">
    <property type="entry name" value="Thioredoxin-like_sf"/>
</dbReference>
<name>E4U288_SULKY</name>
<dbReference type="eggNOG" id="COG1651">
    <property type="taxonomic scope" value="Bacteria"/>
</dbReference>
<dbReference type="Proteomes" id="UP000008721">
    <property type="component" value="Chromosome"/>
</dbReference>
<dbReference type="KEGG" id="sku:Sulku_0872"/>